<feature type="domain" description="SRR1-like" evidence="1">
    <location>
        <begin position="90"/>
        <end position="186"/>
    </location>
</feature>
<keyword evidence="3" id="KW-1185">Reference proteome</keyword>
<dbReference type="PANTHER" id="PTHR42080">
    <property type="entry name" value="SRR1 DOMAIN-CONTAINING PROTEIN"/>
    <property type="match status" value="1"/>
</dbReference>
<dbReference type="Proteomes" id="UP000664521">
    <property type="component" value="Unassembled WGS sequence"/>
</dbReference>
<evidence type="ECO:0000313" key="3">
    <source>
        <dbReference type="Proteomes" id="UP000664521"/>
    </source>
</evidence>
<dbReference type="Pfam" id="PF07985">
    <property type="entry name" value="SRR1"/>
    <property type="match status" value="1"/>
</dbReference>
<proteinExistence type="predicted"/>
<gene>
    <name evidence="2" type="ORF">HETSPECPRED_001762</name>
</gene>
<evidence type="ECO:0000313" key="2">
    <source>
        <dbReference type="EMBL" id="CAF9939376.1"/>
    </source>
</evidence>
<dbReference type="AlphaFoldDB" id="A0A8H3PE91"/>
<evidence type="ECO:0000259" key="1">
    <source>
        <dbReference type="Pfam" id="PF07985"/>
    </source>
</evidence>
<comment type="caution">
    <text evidence="2">The sequence shown here is derived from an EMBL/GenBank/DDBJ whole genome shotgun (WGS) entry which is preliminary data.</text>
</comment>
<dbReference type="OrthoDB" id="5318346at2759"/>
<accession>A0A8H3PE91</accession>
<protein>
    <recommendedName>
        <fullName evidence="1">SRR1-like domain-containing protein</fullName>
    </recommendedName>
</protein>
<reference evidence="2" key="1">
    <citation type="submission" date="2021-03" db="EMBL/GenBank/DDBJ databases">
        <authorList>
            <person name="Tagirdzhanova G."/>
        </authorList>
    </citation>
    <scope>NUCLEOTIDE SEQUENCE</scope>
</reference>
<name>A0A8H3PE91_9LECA</name>
<sequence>MSDNIPDIAKMDDITYKKYFLEVTSVFVNPNIDKQAVPRLRDLRSDWEKHICTVDPEMTVDKLSKKHEIFKAEWEASDSYRTHTKIFENTVLQQNKLSITACMHLGLGSMNSGDRGRGPRACDRSMKQLVWFESLVNMLRGKHKIGNIYFQEPTFNTLDEEFLKAKGYTVLHTPESDQYVNEHMLLLNDGSTSTVWSSLSAAIPAVYISGKMHHNDLYHRLPLGPWFDDLDFEGRARYGWKRIEQQLPGLEKISILKILDSFFEEMIGLEIPVETLDWLGSTWLYYKPDSKDSIRPYKTYIDNHEMDWQEGKIIHRYNLEAEDNKLYTRLEALKIWRDKGGEYTFYFLGLRIMSLMKVSVITRRV</sequence>
<organism evidence="2 3">
    <name type="scientific">Heterodermia speciosa</name>
    <dbReference type="NCBI Taxonomy" id="116794"/>
    <lineage>
        <taxon>Eukaryota</taxon>
        <taxon>Fungi</taxon>
        <taxon>Dikarya</taxon>
        <taxon>Ascomycota</taxon>
        <taxon>Pezizomycotina</taxon>
        <taxon>Lecanoromycetes</taxon>
        <taxon>OSLEUM clade</taxon>
        <taxon>Lecanoromycetidae</taxon>
        <taxon>Caliciales</taxon>
        <taxon>Physciaceae</taxon>
        <taxon>Heterodermia</taxon>
    </lineage>
</organism>
<dbReference type="EMBL" id="CAJPDS010000130">
    <property type="protein sequence ID" value="CAF9939376.1"/>
    <property type="molecule type" value="Genomic_DNA"/>
</dbReference>
<dbReference type="InterPro" id="IPR012942">
    <property type="entry name" value="SRR1-like"/>
</dbReference>
<dbReference type="PANTHER" id="PTHR42080:SF1">
    <property type="entry name" value="SRR1-LIKE DOMAIN-CONTAINING PROTEIN"/>
    <property type="match status" value="1"/>
</dbReference>